<dbReference type="InterPro" id="IPR011576">
    <property type="entry name" value="Pyridox_Oxase_N"/>
</dbReference>
<keyword evidence="4" id="KW-1185">Reference proteome</keyword>
<gene>
    <name evidence="3" type="ORF">ACFSL4_33565</name>
</gene>
<dbReference type="PANTHER" id="PTHR35176">
    <property type="entry name" value="HEME OXYGENASE HI_0854-RELATED"/>
    <property type="match status" value="1"/>
</dbReference>
<reference evidence="4" key="1">
    <citation type="journal article" date="2019" name="Int. J. Syst. Evol. Microbiol.">
        <title>The Global Catalogue of Microorganisms (GCM) 10K type strain sequencing project: providing services to taxonomists for standard genome sequencing and annotation.</title>
        <authorList>
            <consortium name="The Broad Institute Genomics Platform"/>
            <consortium name="The Broad Institute Genome Sequencing Center for Infectious Disease"/>
            <person name="Wu L."/>
            <person name="Ma J."/>
        </authorList>
    </citation>
    <scope>NUCLEOTIDE SEQUENCE [LARGE SCALE GENOMIC DNA]</scope>
    <source>
        <strain evidence="4">CGMCC 1.12470</strain>
    </source>
</reference>
<protein>
    <submittedName>
        <fullName evidence="3">TIGR03668 family PPOX class F420-dependent oxidoreductase</fullName>
    </submittedName>
</protein>
<dbReference type="InterPro" id="IPR019967">
    <property type="entry name" value="F420-dep_enz_PPOX_Rv0121"/>
</dbReference>
<dbReference type="Pfam" id="PF01243">
    <property type="entry name" value="PNPOx_N"/>
    <property type="match status" value="1"/>
</dbReference>
<evidence type="ECO:0000256" key="1">
    <source>
        <dbReference type="ARBA" id="ARBA00023002"/>
    </source>
</evidence>
<evidence type="ECO:0000313" key="3">
    <source>
        <dbReference type="EMBL" id="MFD1662967.1"/>
    </source>
</evidence>
<dbReference type="Gene3D" id="2.30.110.10">
    <property type="entry name" value="Electron Transport, Fmn-binding Protein, Chain A"/>
    <property type="match status" value="1"/>
</dbReference>
<dbReference type="InterPro" id="IPR052019">
    <property type="entry name" value="F420H2_bilvrd_red/Heme_oxyg"/>
</dbReference>
<proteinExistence type="predicted"/>
<evidence type="ECO:0000259" key="2">
    <source>
        <dbReference type="Pfam" id="PF01243"/>
    </source>
</evidence>
<dbReference type="RefSeq" id="WP_381091379.1">
    <property type="nucleotide sequence ID" value="NZ_JBHUDX010000110.1"/>
</dbReference>
<dbReference type="PANTHER" id="PTHR35176:SF2">
    <property type="entry name" value="F420H(2)-DEPENDENT REDUCTASE RV1155"/>
    <property type="match status" value="1"/>
</dbReference>
<dbReference type="Proteomes" id="UP001597261">
    <property type="component" value="Unassembled WGS sequence"/>
</dbReference>
<evidence type="ECO:0000313" key="4">
    <source>
        <dbReference type="Proteomes" id="UP001597261"/>
    </source>
</evidence>
<dbReference type="InterPro" id="IPR012349">
    <property type="entry name" value="Split_barrel_FMN-bd"/>
</dbReference>
<dbReference type="EMBL" id="JBHUDX010000110">
    <property type="protein sequence ID" value="MFD1662967.1"/>
    <property type="molecule type" value="Genomic_DNA"/>
</dbReference>
<dbReference type="NCBIfam" id="TIGR03668">
    <property type="entry name" value="Rv0121_F420"/>
    <property type="match status" value="1"/>
</dbReference>
<name>A0ABW4J252_9ACTN</name>
<organism evidence="3 4">
    <name type="scientific">Streptomyces caeni</name>
    <dbReference type="NCBI Taxonomy" id="2307231"/>
    <lineage>
        <taxon>Bacteria</taxon>
        <taxon>Bacillati</taxon>
        <taxon>Actinomycetota</taxon>
        <taxon>Actinomycetes</taxon>
        <taxon>Kitasatosporales</taxon>
        <taxon>Streptomycetaceae</taxon>
        <taxon>Streptomyces</taxon>
    </lineage>
</organism>
<accession>A0ABW4J252</accession>
<dbReference type="SUPFAM" id="SSF50475">
    <property type="entry name" value="FMN-binding split barrel"/>
    <property type="match status" value="1"/>
</dbReference>
<feature type="domain" description="Pyridoxamine 5'-phosphate oxidase N-terminal" evidence="2">
    <location>
        <begin position="6"/>
        <end position="144"/>
    </location>
</feature>
<comment type="caution">
    <text evidence="3">The sequence shown here is derived from an EMBL/GenBank/DDBJ whole genome shotgun (WGS) entry which is preliminary data.</text>
</comment>
<sequence>MPRMEEDEARRRFAEARVARLATVDSAGRPHLVPVVFAGRGDHGIVMAIDRKPKDSRRLKRLHNIAVQPAVCLLADAYGEDWSRLWWVRADGGARTVPPDAAAEPDRTAYEAAVGLLTEKYRQYRDGPPDGPVIEVTVHRWSGWRASSASPGPGDRAAPR</sequence>
<keyword evidence="1" id="KW-0560">Oxidoreductase</keyword>